<protein>
    <submittedName>
        <fullName evidence="1">Uncharacterized protein</fullName>
    </submittedName>
</protein>
<keyword evidence="2" id="KW-1185">Reference proteome</keyword>
<dbReference type="EMBL" id="BPLR01013240">
    <property type="protein sequence ID" value="GIY59746.1"/>
    <property type="molecule type" value="Genomic_DNA"/>
</dbReference>
<organism evidence="1 2">
    <name type="scientific">Caerostris extrusa</name>
    <name type="common">Bark spider</name>
    <name type="synonym">Caerostris bankana</name>
    <dbReference type="NCBI Taxonomy" id="172846"/>
    <lineage>
        <taxon>Eukaryota</taxon>
        <taxon>Metazoa</taxon>
        <taxon>Ecdysozoa</taxon>
        <taxon>Arthropoda</taxon>
        <taxon>Chelicerata</taxon>
        <taxon>Arachnida</taxon>
        <taxon>Araneae</taxon>
        <taxon>Araneomorphae</taxon>
        <taxon>Entelegynae</taxon>
        <taxon>Araneoidea</taxon>
        <taxon>Araneidae</taxon>
        <taxon>Caerostris</taxon>
    </lineage>
</organism>
<evidence type="ECO:0000313" key="2">
    <source>
        <dbReference type="Proteomes" id="UP001054945"/>
    </source>
</evidence>
<name>A0AAV4UPU4_CAEEX</name>
<sequence>MFIPLPKIGLEEEERTGSPIVGIYLSAECIHLREYCFLVAASCRRVTWKGYHSSYCEANLIDGRSNRIVKHSIRNGGNRIASSI</sequence>
<dbReference type="Proteomes" id="UP001054945">
    <property type="component" value="Unassembled WGS sequence"/>
</dbReference>
<dbReference type="AlphaFoldDB" id="A0AAV4UPU4"/>
<evidence type="ECO:0000313" key="1">
    <source>
        <dbReference type="EMBL" id="GIY59746.1"/>
    </source>
</evidence>
<comment type="caution">
    <text evidence="1">The sequence shown here is derived from an EMBL/GenBank/DDBJ whole genome shotgun (WGS) entry which is preliminary data.</text>
</comment>
<proteinExistence type="predicted"/>
<reference evidence="1 2" key="1">
    <citation type="submission" date="2021-06" db="EMBL/GenBank/DDBJ databases">
        <title>Caerostris extrusa draft genome.</title>
        <authorList>
            <person name="Kono N."/>
            <person name="Arakawa K."/>
        </authorList>
    </citation>
    <scope>NUCLEOTIDE SEQUENCE [LARGE SCALE GENOMIC DNA]</scope>
</reference>
<gene>
    <name evidence="1" type="ORF">CEXT_407201</name>
</gene>
<accession>A0AAV4UPU4</accession>